<evidence type="ECO:0000313" key="2">
    <source>
        <dbReference type="Proteomes" id="UP000295124"/>
    </source>
</evidence>
<keyword evidence="2" id="KW-1185">Reference proteome</keyword>
<protein>
    <submittedName>
        <fullName evidence="1">Uncharacterized protein</fullName>
    </submittedName>
</protein>
<gene>
    <name evidence="1" type="ORF">E1263_09640</name>
</gene>
<dbReference type="AlphaFoldDB" id="A0A4V2YQ77"/>
<dbReference type="EMBL" id="SMKX01000020">
    <property type="protein sequence ID" value="TDD60867.1"/>
    <property type="molecule type" value="Genomic_DNA"/>
</dbReference>
<proteinExistence type="predicted"/>
<name>A0A4V2YQ77_9ACTN</name>
<accession>A0A4V2YQ77</accession>
<organism evidence="1 2">
    <name type="scientific">Kribbella antibiotica</name>
    <dbReference type="NCBI Taxonomy" id="190195"/>
    <lineage>
        <taxon>Bacteria</taxon>
        <taxon>Bacillati</taxon>
        <taxon>Actinomycetota</taxon>
        <taxon>Actinomycetes</taxon>
        <taxon>Propionibacteriales</taxon>
        <taxon>Kribbellaceae</taxon>
        <taxon>Kribbella</taxon>
    </lineage>
</organism>
<comment type="caution">
    <text evidence="1">The sequence shown here is derived from an EMBL/GenBank/DDBJ whole genome shotgun (WGS) entry which is preliminary data.</text>
</comment>
<sequence length="135" mass="14367">MSKDLHIFTGGIDPFVFQVNNVVVHVHTGMPPAVGLKSSGDPAVHTGLDPAVYAPLEPADYAALPPVLGVQVMDPDSGKLLKKIDGSWSAEKVTKVIARTHSHDHPSLSQLDSVLDGLSTAENDDATVYVFQLDE</sequence>
<dbReference type="RefSeq" id="WP_132166855.1">
    <property type="nucleotide sequence ID" value="NZ_SMKX01000020.1"/>
</dbReference>
<evidence type="ECO:0000313" key="1">
    <source>
        <dbReference type="EMBL" id="TDD60867.1"/>
    </source>
</evidence>
<reference evidence="1 2" key="1">
    <citation type="submission" date="2019-03" db="EMBL/GenBank/DDBJ databases">
        <title>Draft genome sequences of novel Actinobacteria.</title>
        <authorList>
            <person name="Sahin N."/>
            <person name="Ay H."/>
            <person name="Saygin H."/>
        </authorList>
    </citation>
    <scope>NUCLEOTIDE SEQUENCE [LARGE SCALE GENOMIC DNA]</scope>
    <source>
        <strain evidence="1 2">JCM 13523</strain>
    </source>
</reference>
<dbReference type="Proteomes" id="UP000295124">
    <property type="component" value="Unassembled WGS sequence"/>
</dbReference>